<feature type="compositionally biased region" description="Low complexity" evidence="6">
    <location>
        <begin position="183"/>
        <end position="209"/>
    </location>
</feature>
<feature type="compositionally biased region" description="Polar residues" evidence="6">
    <location>
        <begin position="128"/>
        <end position="137"/>
    </location>
</feature>
<feature type="region of interest" description="Disordered" evidence="6">
    <location>
        <begin position="1"/>
        <end position="152"/>
    </location>
</feature>
<accession>A0A8H3HVW0</accession>
<evidence type="ECO:0000259" key="7">
    <source>
        <dbReference type="PROSITE" id="PS51746"/>
    </source>
</evidence>
<name>A0A8H3HVW0_9LECA</name>
<evidence type="ECO:0000313" key="8">
    <source>
        <dbReference type="EMBL" id="CAF9904552.1"/>
    </source>
</evidence>
<dbReference type="Gene3D" id="3.60.40.10">
    <property type="entry name" value="PPM-type phosphatase domain"/>
    <property type="match status" value="1"/>
</dbReference>
<keyword evidence="3 5" id="KW-0378">Hydrolase</keyword>
<feature type="compositionally biased region" description="Polar residues" evidence="6">
    <location>
        <begin position="88"/>
        <end position="114"/>
    </location>
</feature>
<evidence type="ECO:0000256" key="1">
    <source>
        <dbReference type="ARBA" id="ARBA00006702"/>
    </source>
</evidence>
<dbReference type="Proteomes" id="UP000664203">
    <property type="component" value="Unassembled WGS sequence"/>
</dbReference>
<evidence type="ECO:0000313" key="9">
    <source>
        <dbReference type="Proteomes" id="UP000664203"/>
    </source>
</evidence>
<dbReference type="Pfam" id="PF00481">
    <property type="entry name" value="PP2C"/>
    <property type="match status" value="2"/>
</dbReference>
<dbReference type="GO" id="GO:0046872">
    <property type="term" value="F:metal ion binding"/>
    <property type="evidence" value="ECO:0007669"/>
    <property type="project" value="UniProtKB-KW"/>
</dbReference>
<dbReference type="SMART" id="SM00332">
    <property type="entry name" value="PP2Cc"/>
    <property type="match status" value="1"/>
</dbReference>
<gene>
    <name evidence="8" type="primary">PTC1</name>
    <name evidence="8" type="ORF">ALECFALPRED_008604</name>
</gene>
<comment type="caution">
    <text evidence="8">The sequence shown here is derived from an EMBL/GenBank/DDBJ whole genome shotgun (WGS) entry which is preliminary data.</text>
</comment>
<dbReference type="InterPro" id="IPR000222">
    <property type="entry name" value="PP2C_BS"/>
</dbReference>
<evidence type="ECO:0000256" key="6">
    <source>
        <dbReference type="SAM" id="MobiDB-lite"/>
    </source>
</evidence>
<dbReference type="FunFam" id="3.60.40.10:FF:000078">
    <property type="entry name" value="Protein phosphatase 2C, putative"/>
    <property type="match status" value="1"/>
</dbReference>
<proteinExistence type="inferred from homology"/>
<dbReference type="SUPFAM" id="SSF81606">
    <property type="entry name" value="PP2C-like"/>
    <property type="match status" value="1"/>
</dbReference>
<feature type="compositionally biased region" description="Low complexity" evidence="6">
    <location>
        <begin position="316"/>
        <end position="326"/>
    </location>
</feature>
<feature type="compositionally biased region" description="Basic and acidic residues" evidence="6">
    <location>
        <begin position="61"/>
        <end position="70"/>
    </location>
</feature>
<reference evidence="8" key="1">
    <citation type="submission" date="2021-03" db="EMBL/GenBank/DDBJ databases">
        <authorList>
            <person name="Tagirdzhanova G."/>
        </authorList>
    </citation>
    <scope>NUCLEOTIDE SEQUENCE</scope>
</reference>
<dbReference type="PROSITE" id="PS51746">
    <property type="entry name" value="PPM_2"/>
    <property type="match status" value="1"/>
</dbReference>
<dbReference type="CDD" id="cd00143">
    <property type="entry name" value="PP2Cc"/>
    <property type="match status" value="1"/>
</dbReference>
<comment type="similarity">
    <text evidence="1 5">Belongs to the PP2C family.</text>
</comment>
<dbReference type="GO" id="GO:0004722">
    <property type="term" value="F:protein serine/threonine phosphatase activity"/>
    <property type="evidence" value="ECO:0007669"/>
    <property type="project" value="InterPro"/>
</dbReference>
<dbReference type="Gene3D" id="2.130.10.30">
    <property type="entry name" value="Regulator of chromosome condensation 1/beta-lactamase-inhibitor protein II"/>
    <property type="match status" value="1"/>
</dbReference>
<feature type="region of interest" description="Disordered" evidence="6">
    <location>
        <begin position="316"/>
        <end position="356"/>
    </location>
</feature>
<dbReference type="OrthoDB" id="61110at2759"/>
<feature type="region of interest" description="Disordered" evidence="6">
    <location>
        <begin position="1218"/>
        <end position="1240"/>
    </location>
</feature>
<feature type="region of interest" description="Disordered" evidence="6">
    <location>
        <begin position="181"/>
        <end position="216"/>
    </location>
</feature>
<dbReference type="AlphaFoldDB" id="A0A8H3HVW0"/>
<keyword evidence="2" id="KW-0479">Metal-binding</keyword>
<dbReference type="InterPro" id="IPR001932">
    <property type="entry name" value="PPM-type_phosphatase-like_dom"/>
</dbReference>
<organism evidence="8 9">
    <name type="scientific">Alectoria fallacina</name>
    <dbReference type="NCBI Taxonomy" id="1903189"/>
    <lineage>
        <taxon>Eukaryota</taxon>
        <taxon>Fungi</taxon>
        <taxon>Dikarya</taxon>
        <taxon>Ascomycota</taxon>
        <taxon>Pezizomycotina</taxon>
        <taxon>Lecanoromycetes</taxon>
        <taxon>OSLEUM clade</taxon>
        <taxon>Lecanoromycetidae</taxon>
        <taxon>Lecanorales</taxon>
        <taxon>Lecanorineae</taxon>
        <taxon>Parmeliaceae</taxon>
        <taxon>Alectoria</taxon>
    </lineage>
</organism>
<dbReference type="InterPro" id="IPR036457">
    <property type="entry name" value="PPM-type-like_dom_sf"/>
</dbReference>
<dbReference type="EMBL" id="CAJPDR010000006">
    <property type="protein sequence ID" value="CAF9904552.1"/>
    <property type="molecule type" value="Genomic_DNA"/>
</dbReference>
<feature type="compositionally biased region" description="Polar residues" evidence="6">
    <location>
        <begin position="332"/>
        <end position="341"/>
    </location>
</feature>
<evidence type="ECO:0000256" key="4">
    <source>
        <dbReference type="ARBA" id="ARBA00022912"/>
    </source>
</evidence>
<dbReference type="InterPro" id="IPR015655">
    <property type="entry name" value="PP2C"/>
</dbReference>
<dbReference type="PROSITE" id="PS01032">
    <property type="entry name" value="PPM_1"/>
    <property type="match status" value="1"/>
</dbReference>
<feature type="domain" description="PPM-type phosphatase" evidence="7">
    <location>
        <begin position="148"/>
        <end position="506"/>
    </location>
</feature>
<dbReference type="InterPro" id="IPR009091">
    <property type="entry name" value="RCC1/BLIP-II"/>
</dbReference>
<dbReference type="PANTHER" id="PTHR13832:SF837">
    <property type="entry name" value="PROTEIN PHOSPHATASE 2C-LIKE DOMAIN-CONTAINING PROTEIN 1"/>
    <property type="match status" value="1"/>
</dbReference>
<feature type="compositionally biased region" description="Basic and acidic residues" evidence="6">
    <location>
        <begin position="1218"/>
        <end position="1238"/>
    </location>
</feature>
<keyword evidence="9" id="KW-1185">Reference proteome</keyword>
<sequence>MFGSSSSPTKEHHESPIASHPAAKPTSGPGSIPGGLNLNAVSEDGVDDDSRNSLGSQTGRKSQDETGHNGEKKRRSSGIAKAGALFSSAKNSFHIHNSPNSTPEDSQLVPQPTAMQKLGKIDPALSVPQGSLNNSAGESRPGPRSTFRVGVTEDKNKKCRRTMEDTHAYLYNFLSTPAPNIGSDSESMSSSMKSQLSKDTQKSSSSLSTSPPPSSHVVETDNGYFAIFDGHAGTFAADWCGKKLHVLLEDMIRKNPNTPVPELLDQTFTNVDQQLDKLPLKNSGCTAICAVLRWEDRIPNSNSATGSTAIAPAAAAAVKAASEPPTTDSKSDVSQNSTPQSKAILPGFASSTPMPKLQNSASRQRVLYTANVGDARIVLCRNGKALRLSYDHKGSDENEGKRISNAGGLILNNRVNGVLAVTRALGDAYMKDLVTGHPYTTETVIQPDIDEFLILACDGLWDVCTDQEAVDLIRHTHDPQHASRLLVDHALARFSTDNLSCMVVRFDNSKLQQTVERKTEPIGVEGDPPSIKAGGISEADAIVGEARKSMGDAGHVLHSDVRSEEGLEEDKARISQEIIREEEEKEAGPEVDPEGLKKKALHTYHQDPTFWHALTRTTFRIPEQPLLQGARWQWLYKKLLTQTRLYTWGDNKSGNLGHENPGLQTQRLSHRAAVTVHGRRWRTEAGSAGWPKQPTITEDVGIVADVQCGGWSTTILNSIGAIYMYGLFDGLRLGGQADVKRLSFPPAYPTTTETRYEPSTAIQQYSTGRSSVLGLSDDGKVWMWESVMGFQIKLAHVDMAENKVDRVVAGWDRNSMYVTNVGIIYWASVQDSDVVRGGRQERLAVADTMLVDSVTIPGTSYRRKRTNEHLTDDSLEARIGQVTHHIVLENWIVFTTDSNKVFCYPAIFPMSAFNIPEPIELTTFPTACPSQTIQIRDLQGSFIRFAVFTTSGAVLTADKDLLNAFHDASISSTQSQPPHTLPSPTLLPFPPSAPVISLAYGDHHYHALHSNGTITSYGLEPQRCGALGLGNRSISHFRGVTLEGGAFGGGRLPSSLNPTIWFEPLMQTWLQDMNWASNQPEARERGRMVLSGHVGACEAMGRYYEREGACWENDVTREDEMGAYFVLKVASAGWHSAALVLVDDAKADAARNTHLARPHSPVPSLAASIQSVDTQGFAYEVIESPGEQLIIGIQSVGQWFWHTGRWFLGLTARDEARKRRAGGKEREERSPGEKEREAQGIVYEWSREHLPRLRMGGGEVMPGEIEITD</sequence>
<evidence type="ECO:0000256" key="5">
    <source>
        <dbReference type="RuleBase" id="RU003465"/>
    </source>
</evidence>
<dbReference type="PANTHER" id="PTHR13832">
    <property type="entry name" value="PROTEIN PHOSPHATASE 2C"/>
    <property type="match status" value="1"/>
</dbReference>
<keyword evidence="4 5" id="KW-0904">Protein phosphatase</keyword>
<dbReference type="SUPFAM" id="SSF50985">
    <property type="entry name" value="RCC1/BLIP-II"/>
    <property type="match status" value="2"/>
</dbReference>
<evidence type="ECO:0000256" key="3">
    <source>
        <dbReference type="ARBA" id="ARBA00022801"/>
    </source>
</evidence>
<evidence type="ECO:0000256" key="2">
    <source>
        <dbReference type="ARBA" id="ARBA00022723"/>
    </source>
</evidence>
<protein>
    <submittedName>
        <fullName evidence="8">Protein phosphatase 2C 1</fullName>
    </submittedName>
</protein>